<evidence type="ECO:0000256" key="6">
    <source>
        <dbReference type="ARBA" id="ARBA00022619"/>
    </source>
</evidence>
<feature type="domain" description="Lumazine-binding" evidence="11">
    <location>
        <begin position="1"/>
        <end position="95"/>
    </location>
</feature>
<evidence type="ECO:0000256" key="5">
    <source>
        <dbReference type="ARBA" id="ARBA00013950"/>
    </source>
</evidence>
<evidence type="ECO:0000313" key="13">
    <source>
        <dbReference type="Proteomes" id="UP000673975"/>
    </source>
</evidence>
<dbReference type="GO" id="GO:0009231">
    <property type="term" value="P:riboflavin biosynthetic process"/>
    <property type="evidence" value="ECO:0007669"/>
    <property type="project" value="UniProtKB-KW"/>
</dbReference>
<keyword evidence="13" id="KW-1185">Reference proteome</keyword>
<feature type="repeat" description="Lumazine-binding" evidence="10">
    <location>
        <begin position="96"/>
        <end position="192"/>
    </location>
</feature>
<evidence type="ECO:0000256" key="4">
    <source>
        <dbReference type="ARBA" id="ARBA00012827"/>
    </source>
</evidence>
<keyword evidence="8" id="KW-0677">Repeat</keyword>
<dbReference type="InterPro" id="IPR026017">
    <property type="entry name" value="Lumazine-bd_dom"/>
</dbReference>
<evidence type="ECO:0000256" key="2">
    <source>
        <dbReference type="ARBA" id="ARBA00002803"/>
    </source>
</evidence>
<dbReference type="PANTHER" id="PTHR21098:SF12">
    <property type="entry name" value="RIBOFLAVIN SYNTHASE"/>
    <property type="match status" value="1"/>
</dbReference>
<comment type="function">
    <text evidence="2">Catalyzes the dismutation of two molecules of 6,7-dimethyl-8-ribityllumazine, resulting in the formation of riboflavin and 5-amino-6-(D-ribitylamino)uracil.</text>
</comment>
<evidence type="ECO:0000313" key="12">
    <source>
        <dbReference type="EMBL" id="MBP3192817.1"/>
    </source>
</evidence>
<protein>
    <recommendedName>
        <fullName evidence="5 9">Riboflavin synthase</fullName>
        <ecNumber evidence="4 9">2.5.1.9</ecNumber>
    </recommendedName>
</protein>
<dbReference type="Pfam" id="PF00677">
    <property type="entry name" value="Lum_binding"/>
    <property type="match status" value="2"/>
</dbReference>
<dbReference type="PIRSF" id="PIRSF000498">
    <property type="entry name" value="Riboflavin_syn_A"/>
    <property type="match status" value="1"/>
</dbReference>
<keyword evidence="6" id="KW-0686">Riboflavin biosynthesis</keyword>
<dbReference type="CDD" id="cd00402">
    <property type="entry name" value="Riboflavin_synthase_like"/>
    <property type="match status" value="1"/>
</dbReference>
<dbReference type="RefSeq" id="WP_210511881.1">
    <property type="nucleotide sequence ID" value="NZ_JAFIDN010000006.1"/>
</dbReference>
<dbReference type="EC" id="2.5.1.9" evidence="4 9"/>
<comment type="caution">
    <text evidence="12">The sequence shown here is derived from an EMBL/GenBank/DDBJ whole genome shotgun (WGS) entry which is preliminary data.</text>
</comment>
<dbReference type="GO" id="GO:0004746">
    <property type="term" value="F:riboflavin synthase activity"/>
    <property type="evidence" value="ECO:0007669"/>
    <property type="project" value="UniProtKB-UniRule"/>
</dbReference>
<dbReference type="PANTHER" id="PTHR21098">
    <property type="entry name" value="RIBOFLAVIN SYNTHASE ALPHA CHAIN"/>
    <property type="match status" value="1"/>
</dbReference>
<evidence type="ECO:0000256" key="1">
    <source>
        <dbReference type="ARBA" id="ARBA00000968"/>
    </source>
</evidence>
<dbReference type="NCBIfam" id="TIGR00187">
    <property type="entry name" value="ribE"/>
    <property type="match status" value="1"/>
</dbReference>
<evidence type="ECO:0000256" key="9">
    <source>
        <dbReference type="NCBIfam" id="TIGR00187"/>
    </source>
</evidence>
<dbReference type="InterPro" id="IPR001783">
    <property type="entry name" value="Lumazine-bd"/>
</dbReference>
<comment type="catalytic activity">
    <reaction evidence="1">
        <text>2 6,7-dimethyl-8-(1-D-ribityl)lumazine + H(+) = 5-amino-6-(D-ribitylamino)uracil + riboflavin</text>
        <dbReference type="Rhea" id="RHEA:20772"/>
        <dbReference type="ChEBI" id="CHEBI:15378"/>
        <dbReference type="ChEBI" id="CHEBI:15934"/>
        <dbReference type="ChEBI" id="CHEBI:57986"/>
        <dbReference type="ChEBI" id="CHEBI:58201"/>
        <dbReference type="EC" id="2.5.1.9"/>
    </reaction>
</comment>
<evidence type="ECO:0000256" key="7">
    <source>
        <dbReference type="ARBA" id="ARBA00022679"/>
    </source>
</evidence>
<organism evidence="12 13">
    <name type="scientific">Natronogracilivirga saccharolytica</name>
    <dbReference type="NCBI Taxonomy" id="2812953"/>
    <lineage>
        <taxon>Bacteria</taxon>
        <taxon>Pseudomonadati</taxon>
        <taxon>Balneolota</taxon>
        <taxon>Balneolia</taxon>
        <taxon>Balneolales</taxon>
        <taxon>Cyclonatronaceae</taxon>
        <taxon>Natronogracilivirga</taxon>
    </lineage>
</organism>
<dbReference type="SUPFAM" id="SSF63380">
    <property type="entry name" value="Riboflavin synthase domain-like"/>
    <property type="match status" value="2"/>
</dbReference>
<evidence type="ECO:0000256" key="8">
    <source>
        <dbReference type="ARBA" id="ARBA00022737"/>
    </source>
</evidence>
<dbReference type="InterPro" id="IPR017938">
    <property type="entry name" value="Riboflavin_synthase-like_b-brl"/>
</dbReference>
<feature type="repeat" description="Lumazine-binding" evidence="10">
    <location>
        <begin position="1"/>
        <end position="95"/>
    </location>
</feature>
<reference evidence="12" key="1">
    <citation type="submission" date="2021-02" db="EMBL/GenBank/DDBJ databases">
        <title>Natronogracilivirga saccharolytica gen. nov. sp. nov. a new anaerobic, haloalkiliphilic carbohydrate-fermenting bacterium from soda lake and proposing of Cyclonatronumiaceae fam. nov. in the phylum Balneolaeota.</title>
        <authorList>
            <person name="Zhilina T.N."/>
            <person name="Sorokin D.Y."/>
            <person name="Zavarzina D.G."/>
            <person name="Toshchakov S.V."/>
            <person name="Kublanov I.V."/>
        </authorList>
    </citation>
    <scope>NUCLEOTIDE SEQUENCE</scope>
    <source>
        <strain evidence="12">Z-1702</strain>
    </source>
</reference>
<evidence type="ECO:0000259" key="11">
    <source>
        <dbReference type="PROSITE" id="PS51177"/>
    </source>
</evidence>
<feature type="domain" description="Lumazine-binding" evidence="11">
    <location>
        <begin position="96"/>
        <end position="192"/>
    </location>
</feature>
<evidence type="ECO:0000256" key="10">
    <source>
        <dbReference type="PROSITE-ProRule" id="PRU00524"/>
    </source>
</evidence>
<name>A0A8J7RKB5_9BACT</name>
<gene>
    <name evidence="12" type="ORF">NATSA_09090</name>
</gene>
<dbReference type="EMBL" id="JAFIDN010000006">
    <property type="protein sequence ID" value="MBP3192817.1"/>
    <property type="molecule type" value="Genomic_DNA"/>
</dbReference>
<comment type="pathway">
    <text evidence="3">Cofactor biosynthesis; riboflavin biosynthesis; riboflavin from 2-hydroxy-3-oxobutyl phosphate and 5-amino-6-(D-ribitylamino)uracil: step 2/2.</text>
</comment>
<proteinExistence type="predicted"/>
<accession>A0A8J7RKB5</accession>
<dbReference type="PROSITE" id="PS51177">
    <property type="entry name" value="LUMAZINE_BIND"/>
    <property type="match status" value="2"/>
</dbReference>
<sequence length="216" mass="23834">MFNGIIEELGKVTTVKDIGGGKEIGISCKIADSLEVDNSLSVNGVCQTVVRQQPDHVAVQVVEETLRKTTLGDLEPGAEVNLERSLSLSQRIDGHIVQGHVDTTGKIEDIRKEGTNWLVTIGYDPGWKDLVVGRGSIAVDGISLTIAREEKQVFTIAIIPYTWDHTVLKSRKKGDRVNLEFDILGKYVLRYMQNREKGSGEGVTEQLLRDSGFTQQ</sequence>
<dbReference type="NCBIfam" id="NF006767">
    <property type="entry name" value="PRK09289.1"/>
    <property type="match status" value="1"/>
</dbReference>
<evidence type="ECO:0000256" key="3">
    <source>
        <dbReference type="ARBA" id="ARBA00004887"/>
    </source>
</evidence>
<dbReference type="Proteomes" id="UP000673975">
    <property type="component" value="Unassembled WGS sequence"/>
</dbReference>
<keyword evidence="7 12" id="KW-0808">Transferase</keyword>
<dbReference type="Gene3D" id="2.40.30.20">
    <property type="match status" value="2"/>
</dbReference>
<dbReference type="InterPro" id="IPR023366">
    <property type="entry name" value="ATP_synth_asu-like_sf"/>
</dbReference>
<dbReference type="AlphaFoldDB" id="A0A8J7RKB5"/>
<dbReference type="FunFam" id="2.40.30.20:FF:000004">
    <property type="entry name" value="Riboflavin synthase, alpha subunit"/>
    <property type="match status" value="1"/>
</dbReference>